<protein>
    <submittedName>
        <fullName evidence="3">Serine/threonine-protein kinase (inferred by orthology to a C. elegans protein)</fullName>
    </submittedName>
</protein>
<dbReference type="EMBL" id="UYRR01001334">
    <property type="protein sequence ID" value="VDK18639.1"/>
    <property type="molecule type" value="Genomic_DNA"/>
</dbReference>
<dbReference type="InterPro" id="IPR016024">
    <property type="entry name" value="ARM-type_fold"/>
</dbReference>
<dbReference type="Gene3D" id="1.25.10.10">
    <property type="entry name" value="Leucine-rich Repeat Variant"/>
    <property type="match status" value="1"/>
</dbReference>
<evidence type="ECO:0000313" key="2">
    <source>
        <dbReference type="Proteomes" id="UP000267096"/>
    </source>
</evidence>
<dbReference type="WBParaSite" id="ASIM_0000143901-mRNA-1">
    <property type="protein sequence ID" value="ASIM_0000143901-mRNA-1"/>
    <property type="gene ID" value="ASIM_0000143901"/>
</dbReference>
<dbReference type="SUPFAM" id="SSF48371">
    <property type="entry name" value="ARM repeat"/>
    <property type="match status" value="1"/>
</dbReference>
<reference evidence="3" key="1">
    <citation type="submission" date="2017-02" db="UniProtKB">
        <authorList>
            <consortium name="WormBaseParasite"/>
        </authorList>
    </citation>
    <scope>IDENTIFICATION</scope>
</reference>
<evidence type="ECO:0000313" key="1">
    <source>
        <dbReference type="EMBL" id="VDK18639.1"/>
    </source>
</evidence>
<reference evidence="1 2" key="2">
    <citation type="submission" date="2018-11" db="EMBL/GenBank/DDBJ databases">
        <authorList>
            <consortium name="Pathogen Informatics"/>
        </authorList>
    </citation>
    <scope>NUCLEOTIDE SEQUENCE [LARGE SCALE GENOMIC DNA]</scope>
</reference>
<accession>A0A0M3J1N6</accession>
<proteinExistence type="predicted"/>
<gene>
    <name evidence="1" type="ORF">ASIM_LOCUS1319</name>
</gene>
<organism evidence="3">
    <name type="scientific">Anisakis simplex</name>
    <name type="common">Herring worm</name>
    <dbReference type="NCBI Taxonomy" id="6269"/>
    <lineage>
        <taxon>Eukaryota</taxon>
        <taxon>Metazoa</taxon>
        <taxon>Ecdysozoa</taxon>
        <taxon>Nematoda</taxon>
        <taxon>Chromadorea</taxon>
        <taxon>Rhabditida</taxon>
        <taxon>Spirurina</taxon>
        <taxon>Ascaridomorpha</taxon>
        <taxon>Ascaridoidea</taxon>
        <taxon>Anisakidae</taxon>
        <taxon>Anisakis</taxon>
        <taxon>Anisakis simplex complex</taxon>
    </lineage>
</organism>
<dbReference type="InterPro" id="IPR011989">
    <property type="entry name" value="ARM-like"/>
</dbReference>
<keyword evidence="2" id="KW-1185">Reference proteome</keyword>
<evidence type="ECO:0000313" key="3">
    <source>
        <dbReference type="WBParaSite" id="ASIM_0000143901-mRNA-1"/>
    </source>
</evidence>
<name>A0A0M3J1N6_ANISI</name>
<dbReference type="AlphaFoldDB" id="A0A0M3J1N6"/>
<dbReference type="Proteomes" id="UP000267096">
    <property type="component" value="Unassembled WGS sequence"/>
</dbReference>
<sequence>MWISCRPPRRWILSLIQLTKHLLRDRTLEDSFHAWKLQEGFVQILTFVSQSYLNNEGTAEWSTSTKALLSIAQKLSSGTVENAEKLAAYGIQKVVIALLYAKEMTILQATLKCLGTLAEMSAIARADMSNSITVDACLQLAKDTDLLTQKLEFF</sequence>